<dbReference type="PANTHER" id="PTHR47234">
    <property type="match status" value="1"/>
</dbReference>
<accession>A0A7X0NEE0</accession>
<gene>
    <name evidence="13" type="ORF">HNQ55_000354</name>
</gene>
<evidence type="ECO:0000256" key="9">
    <source>
        <dbReference type="RuleBase" id="RU003357"/>
    </source>
</evidence>
<dbReference type="Gene3D" id="2.170.130.10">
    <property type="entry name" value="TonB-dependent receptor, plug domain"/>
    <property type="match status" value="1"/>
</dbReference>
<dbReference type="Pfam" id="PF07715">
    <property type="entry name" value="Plug"/>
    <property type="match status" value="1"/>
</dbReference>
<dbReference type="InterPro" id="IPR000531">
    <property type="entry name" value="Beta-barrel_TonB"/>
</dbReference>
<protein>
    <submittedName>
        <fullName evidence="13">Outer membrane receptor protein involved in Fe transport</fullName>
    </submittedName>
</protein>
<comment type="subcellular location">
    <subcellularLocation>
        <location evidence="1 8">Cell outer membrane</location>
        <topology evidence="1 8">Multi-pass membrane protein</topology>
    </subcellularLocation>
</comment>
<dbReference type="InterPro" id="IPR036942">
    <property type="entry name" value="Beta-barrel_TonB_sf"/>
</dbReference>
<evidence type="ECO:0000256" key="6">
    <source>
        <dbReference type="ARBA" id="ARBA00023136"/>
    </source>
</evidence>
<dbReference type="PROSITE" id="PS52016">
    <property type="entry name" value="TONB_DEPENDENT_REC_3"/>
    <property type="match status" value="1"/>
</dbReference>
<dbReference type="Proteomes" id="UP000537141">
    <property type="component" value="Unassembled WGS sequence"/>
</dbReference>
<dbReference type="EMBL" id="JACHHU010000001">
    <property type="protein sequence ID" value="MBB6541880.1"/>
    <property type="molecule type" value="Genomic_DNA"/>
</dbReference>
<dbReference type="AlphaFoldDB" id="A0A7X0NEE0"/>
<dbReference type="InterPro" id="IPR037066">
    <property type="entry name" value="Plug_dom_sf"/>
</dbReference>
<keyword evidence="10" id="KW-0732">Signal</keyword>
<evidence type="ECO:0000256" key="3">
    <source>
        <dbReference type="ARBA" id="ARBA00022452"/>
    </source>
</evidence>
<keyword evidence="4 8" id="KW-0812">Transmembrane</keyword>
<proteinExistence type="inferred from homology"/>
<keyword evidence="6 8" id="KW-0472">Membrane</keyword>
<evidence type="ECO:0000256" key="10">
    <source>
        <dbReference type="SAM" id="SignalP"/>
    </source>
</evidence>
<sequence>MKKLNLLTLSIQAALLLGASSSAYALAQEDTKKEKSEEVEKIEVTGSRIKRVDMETVSPVVVIDIEQMRDKGFSTAYDALKDLTAASGTVQGAEWGAQGGFTPNAQTVSLRGLGTNQTLVLVNGRRMADYPRPYNGSSNFVNLSTIPFAAIKRIEVVTGGASAVYGSDAVAGVMNIITQTDIDETTVNYMTSRATEGGGAQNRLQLVTGTSGDNYSVTAAFEYHKQDPIFASQRDWLDSVDDGPAGRDYLDRAILKMDAFTNQYRDPGEQACIDSGSGFEYAYREGSGNYCGGDFTGQRTLRNERETLSGYVTGTYQLEGGTELFADLLFSDQEALVRGGNHWVGENVLELESSPGAGNFGGLDYVLKQRQFSQQELGWKDSSLEESSIFFNIGAIGTLFEDYDYEFVISRSEATSDSKRDWFKEEMVMPVFFGTGSYGYGLPDGNSLVGLYDPIDQSILDQLVGVQQIVSDSYSNNVSFVLSGSAFEMSAGDAYFAVVAEWNKQGYTLTPDERTLNNDGNGWYNLTGTGGGGDRERYAVGFELDIPVLANLDVKLAGRYDKYDDETTDVGGRFTPQMGITYNPTDDMLLRANWGKSFRAPDMHRVFAEESGFYQSAYDWVKCEIDYEGEEAFQTNQDFCNATSIRGFRAGSKTLKEEEGDSYGVGMVWDITENLDVSLDWYRIELAQIVVSESVQGLLDNAYDCKFGLEGRDPNGAYCAQINNQITRTGSDDIDPGQIGSVDTSSINAAEHSIEGLDATLGYNVKTEYGEFNMTLGWSHVLKMVYKASDEDTNENDRDKAWNDDARSIINGSVSWSMDDMSVVLSGRRIGSIPAWNQPVEYSNPDDASYGNVDRLHPLVLVNLTASYHFTEDLAVNLQVVNLFNDKGPKDDSHDTWPFYNSFQYGGLSIGREVGAEIRYTF</sequence>
<feature type="signal peptide" evidence="10">
    <location>
        <begin position="1"/>
        <end position="25"/>
    </location>
</feature>
<evidence type="ECO:0000256" key="7">
    <source>
        <dbReference type="ARBA" id="ARBA00023237"/>
    </source>
</evidence>
<dbReference type="SUPFAM" id="SSF56935">
    <property type="entry name" value="Porins"/>
    <property type="match status" value="1"/>
</dbReference>
<evidence type="ECO:0000313" key="14">
    <source>
        <dbReference type="Proteomes" id="UP000537141"/>
    </source>
</evidence>
<evidence type="ECO:0000259" key="12">
    <source>
        <dbReference type="Pfam" id="PF07715"/>
    </source>
</evidence>
<evidence type="ECO:0000256" key="8">
    <source>
        <dbReference type="PROSITE-ProRule" id="PRU01360"/>
    </source>
</evidence>
<feature type="domain" description="TonB-dependent receptor plug" evidence="12">
    <location>
        <begin position="54"/>
        <end position="173"/>
    </location>
</feature>
<feature type="domain" description="TonB-dependent receptor-like beta-barrel" evidence="11">
    <location>
        <begin position="468"/>
        <end position="883"/>
    </location>
</feature>
<evidence type="ECO:0000256" key="1">
    <source>
        <dbReference type="ARBA" id="ARBA00004571"/>
    </source>
</evidence>
<dbReference type="InterPro" id="IPR039426">
    <property type="entry name" value="TonB-dep_rcpt-like"/>
</dbReference>
<dbReference type="Gene3D" id="2.40.170.20">
    <property type="entry name" value="TonB-dependent receptor, beta-barrel domain"/>
    <property type="match status" value="1"/>
</dbReference>
<keyword evidence="13" id="KW-0675">Receptor</keyword>
<evidence type="ECO:0000256" key="5">
    <source>
        <dbReference type="ARBA" id="ARBA00023077"/>
    </source>
</evidence>
<keyword evidence="14" id="KW-1185">Reference proteome</keyword>
<dbReference type="InterPro" id="IPR012910">
    <property type="entry name" value="Plug_dom"/>
</dbReference>
<feature type="chain" id="PRO_5030618234" evidence="10">
    <location>
        <begin position="26"/>
        <end position="922"/>
    </location>
</feature>
<keyword evidence="5 9" id="KW-0798">TonB box</keyword>
<name>A0A7X0NEE0_9GAMM</name>
<dbReference type="PANTHER" id="PTHR47234:SF1">
    <property type="entry name" value="TONB-DEPENDENT RECEPTOR"/>
    <property type="match status" value="1"/>
</dbReference>
<keyword evidence="7 8" id="KW-0998">Cell outer membrane</keyword>
<evidence type="ECO:0000256" key="4">
    <source>
        <dbReference type="ARBA" id="ARBA00022692"/>
    </source>
</evidence>
<reference evidence="13 14" key="1">
    <citation type="submission" date="2020-08" db="EMBL/GenBank/DDBJ databases">
        <title>Genomic Encyclopedia of Type Strains, Phase IV (KMG-IV): sequencing the most valuable type-strain genomes for metagenomic binning, comparative biology and taxonomic classification.</title>
        <authorList>
            <person name="Goeker M."/>
        </authorList>
    </citation>
    <scope>NUCLEOTIDE SEQUENCE [LARGE SCALE GENOMIC DNA]</scope>
    <source>
        <strain evidence="13 14">DSM 26287</strain>
    </source>
</reference>
<keyword evidence="3 8" id="KW-1134">Transmembrane beta strand</keyword>
<evidence type="ECO:0000313" key="13">
    <source>
        <dbReference type="EMBL" id="MBB6541880.1"/>
    </source>
</evidence>
<comment type="caution">
    <text evidence="13">The sequence shown here is derived from an EMBL/GenBank/DDBJ whole genome shotgun (WGS) entry which is preliminary data.</text>
</comment>
<keyword evidence="2 8" id="KW-0813">Transport</keyword>
<evidence type="ECO:0000259" key="11">
    <source>
        <dbReference type="Pfam" id="PF00593"/>
    </source>
</evidence>
<comment type="similarity">
    <text evidence="8 9">Belongs to the TonB-dependent receptor family.</text>
</comment>
<dbReference type="GO" id="GO:0009279">
    <property type="term" value="C:cell outer membrane"/>
    <property type="evidence" value="ECO:0007669"/>
    <property type="project" value="UniProtKB-SubCell"/>
</dbReference>
<dbReference type="RefSeq" id="WP_184421702.1">
    <property type="nucleotide sequence ID" value="NZ_AP027362.1"/>
</dbReference>
<dbReference type="Pfam" id="PF00593">
    <property type="entry name" value="TonB_dep_Rec_b-barrel"/>
    <property type="match status" value="1"/>
</dbReference>
<organism evidence="13 14">
    <name type="scientific">Thalassotalea piscium</name>
    <dbReference type="NCBI Taxonomy" id="1230533"/>
    <lineage>
        <taxon>Bacteria</taxon>
        <taxon>Pseudomonadati</taxon>
        <taxon>Pseudomonadota</taxon>
        <taxon>Gammaproteobacteria</taxon>
        <taxon>Alteromonadales</taxon>
        <taxon>Colwelliaceae</taxon>
        <taxon>Thalassotalea</taxon>
    </lineage>
</organism>
<evidence type="ECO:0000256" key="2">
    <source>
        <dbReference type="ARBA" id="ARBA00022448"/>
    </source>
</evidence>